<protein>
    <submittedName>
        <fullName evidence="2">Helix-turn-helix domain-containing protein</fullName>
    </submittedName>
</protein>
<sequence length="88" mass="9461">MEKWSAGRDLAAQRTALGLTQTVFWGAIGVSQSGGARYEQGRDVPPSAVVALRVVFWPEAKALRHIEKLRGGRLFSGQASLSRSGHGL</sequence>
<dbReference type="EMBL" id="JABBGA010000001">
    <property type="protein sequence ID" value="NML24348.1"/>
    <property type="molecule type" value="Genomic_DNA"/>
</dbReference>
<keyword evidence="3" id="KW-1185">Reference proteome</keyword>
<dbReference type="Gene3D" id="1.10.260.40">
    <property type="entry name" value="lambda repressor-like DNA-binding domains"/>
    <property type="match status" value="1"/>
</dbReference>
<dbReference type="GO" id="GO:0003677">
    <property type="term" value="F:DNA binding"/>
    <property type="evidence" value="ECO:0007669"/>
    <property type="project" value="InterPro"/>
</dbReference>
<comment type="caution">
    <text evidence="2">The sequence shown here is derived from an EMBL/GenBank/DDBJ whole genome shotgun (WGS) entry which is preliminary data.</text>
</comment>
<dbReference type="SUPFAM" id="SSF47413">
    <property type="entry name" value="lambda repressor-like DNA-binding domains"/>
    <property type="match status" value="1"/>
</dbReference>
<name>A0A848FWX7_9RHOO</name>
<evidence type="ECO:0000259" key="1">
    <source>
        <dbReference type="Pfam" id="PF22495"/>
    </source>
</evidence>
<dbReference type="Proteomes" id="UP000580043">
    <property type="component" value="Unassembled WGS sequence"/>
</dbReference>
<proteinExistence type="predicted"/>
<evidence type="ECO:0000313" key="3">
    <source>
        <dbReference type="Proteomes" id="UP000580043"/>
    </source>
</evidence>
<organism evidence="2 3">
    <name type="scientific">Zoogloea dura</name>
    <dbReference type="NCBI Taxonomy" id="2728840"/>
    <lineage>
        <taxon>Bacteria</taxon>
        <taxon>Pseudomonadati</taxon>
        <taxon>Pseudomonadota</taxon>
        <taxon>Betaproteobacteria</taxon>
        <taxon>Rhodocyclales</taxon>
        <taxon>Zoogloeaceae</taxon>
        <taxon>Zoogloea</taxon>
    </lineage>
</organism>
<dbReference type="Pfam" id="PF22495">
    <property type="entry name" value="HTH_92"/>
    <property type="match status" value="1"/>
</dbReference>
<dbReference type="InterPro" id="IPR055172">
    <property type="entry name" value="HTH_RsaL-like"/>
</dbReference>
<dbReference type="InterPro" id="IPR010982">
    <property type="entry name" value="Lambda_DNA-bd_dom_sf"/>
</dbReference>
<dbReference type="InterPro" id="IPR001387">
    <property type="entry name" value="Cro/C1-type_HTH"/>
</dbReference>
<feature type="domain" description="RsaL-like HTH" evidence="1">
    <location>
        <begin position="12"/>
        <end position="53"/>
    </location>
</feature>
<gene>
    <name evidence="2" type="ORF">HHL15_01200</name>
</gene>
<evidence type="ECO:0000313" key="2">
    <source>
        <dbReference type="EMBL" id="NML24348.1"/>
    </source>
</evidence>
<reference evidence="2 3" key="1">
    <citation type="submission" date="2020-04" db="EMBL/GenBank/DDBJ databases">
        <title>Zoogloea sp. G-4-1-14 isolated from soil.</title>
        <authorList>
            <person name="Dahal R.H."/>
        </authorList>
    </citation>
    <scope>NUCLEOTIDE SEQUENCE [LARGE SCALE GENOMIC DNA]</scope>
    <source>
        <strain evidence="2 3">G-4-1-14</strain>
    </source>
</reference>
<dbReference type="CDD" id="cd00093">
    <property type="entry name" value="HTH_XRE"/>
    <property type="match status" value="1"/>
</dbReference>
<accession>A0A848FWX7</accession>
<dbReference type="AlphaFoldDB" id="A0A848FWX7"/>